<dbReference type="InterPro" id="IPR018780">
    <property type="entry name" value="TBORCS5"/>
</dbReference>
<dbReference type="GO" id="GO:0098574">
    <property type="term" value="C:cytoplasmic side of lysosomal membrane"/>
    <property type="evidence" value="ECO:0007669"/>
    <property type="project" value="TreeGrafter"/>
</dbReference>
<dbReference type="AlphaFoldDB" id="A0A077Z493"/>
<evidence type="ECO:0000256" key="3">
    <source>
        <dbReference type="ARBA" id="ARBA00022300"/>
    </source>
</evidence>
<dbReference type="GO" id="GO:0032418">
    <property type="term" value="P:lysosome localization"/>
    <property type="evidence" value="ECO:0007669"/>
    <property type="project" value="InterPro"/>
</dbReference>
<evidence type="ECO:0000313" key="9">
    <source>
        <dbReference type="Proteomes" id="UP000030665"/>
    </source>
</evidence>
<dbReference type="Proteomes" id="UP000030665">
    <property type="component" value="Unassembled WGS sequence"/>
</dbReference>
<dbReference type="STRING" id="36087.A0A077Z493"/>
<dbReference type="CDD" id="cd22789">
    <property type="entry name" value="BORCS5-like"/>
    <property type="match status" value="1"/>
</dbReference>
<accession>A0A077Z493</accession>
<dbReference type="EMBL" id="HG805946">
    <property type="protein sequence ID" value="CDW55297.1"/>
    <property type="molecule type" value="Genomic_DNA"/>
</dbReference>
<dbReference type="GO" id="GO:0099078">
    <property type="term" value="C:BORC complex"/>
    <property type="evidence" value="ECO:0007669"/>
    <property type="project" value="TreeGrafter"/>
</dbReference>
<evidence type="ECO:0000256" key="5">
    <source>
        <dbReference type="ARBA" id="ARBA00023228"/>
    </source>
</evidence>
<comment type="subcellular location">
    <subcellularLocation>
        <location evidence="1">Lysosome membrane</location>
        <topology evidence="1">Lipid-anchor</topology>
        <orientation evidence="1">Cytoplasmic side</orientation>
    </subcellularLocation>
</comment>
<reference evidence="8" key="2">
    <citation type="submission" date="2014-03" db="EMBL/GenBank/DDBJ databases">
        <title>The whipworm genome and dual-species transcriptomics of an intimate host-pathogen interaction.</title>
        <authorList>
            <person name="Foth B.J."/>
            <person name="Tsai I.J."/>
            <person name="Reid A.J."/>
            <person name="Bancroft A.J."/>
            <person name="Nichol S."/>
            <person name="Tracey A."/>
            <person name="Holroyd N."/>
            <person name="Cotton J.A."/>
            <person name="Stanley E.J."/>
            <person name="Zarowiecki M."/>
            <person name="Liu J.Z."/>
            <person name="Huckvale T."/>
            <person name="Cooper P.J."/>
            <person name="Grencis R.K."/>
            <person name="Berriman M."/>
        </authorList>
    </citation>
    <scope>NUCLEOTIDE SEQUENCE [LARGE SCALE GENOMIC DNA]</scope>
</reference>
<evidence type="ECO:0000256" key="2">
    <source>
        <dbReference type="ARBA" id="ARBA00010235"/>
    </source>
</evidence>
<dbReference type="GO" id="GO:0072384">
    <property type="term" value="P:organelle transport along microtubule"/>
    <property type="evidence" value="ECO:0007669"/>
    <property type="project" value="TreeGrafter"/>
</dbReference>
<evidence type="ECO:0000256" key="4">
    <source>
        <dbReference type="ARBA" id="ARBA00023136"/>
    </source>
</evidence>
<feature type="compositionally biased region" description="Basic and acidic residues" evidence="7">
    <location>
        <begin position="23"/>
        <end position="32"/>
    </location>
</feature>
<dbReference type="PANTHER" id="PTHR31634">
    <property type="entry name" value="BLOC-1-RELATED COMPLEX SUBUNIT 5"/>
    <property type="match status" value="1"/>
</dbReference>
<keyword evidence="5" id="KW-0458">Lysosome</keyword>
<proteinExistence type="inferred from homology"/>
<sequence>MGQEQSSNSSNTSDSSFRFWPRRGRDSGRSEPKSCSNYVVVVNPGNRNDQVDIPELAKLKEIPIFYPILRSNLNIPGLTNPPDIRTKLSPFAIYAILQKLQNRLWVNAERVSSEQRKLSAETKKIDSVIVGLKAYPHERCNQLLHLKGELLRIDSLYLQISSISEMLREAASLAKSLNSRLPISDRLPELVFNDDMSGLSQPVEEQRVVDLGVLQDFSKLTTMIPRM</sequence>
<dbReference type="Pfam" id="PF10158">
    <property type="entry name" value="LOH1CR12"/>
    <property type="match status" value="1"/>
</dbReference>
<keyword evidence="6" id="KW-0449">Lipoprotein</keyword>
<evidence type="ECO:0000256" key="6">
    <source>
        <dbReference type="ARBA" id="ARBA00023288"/>
    </source>
</evidence>
<feature type="region of interest" description="Disordered" evidence="7">
    <location>
        <begin position="1"/>
        <end position="35"/>
    </location>
</feature>
<dbReference type="PANTHER" id="PTHR31634:SF2">
    <property type="entry name" value="BLOC-1-RELATED COMPLEX SUBUNIT 5"/>
    <property type="match status" value="1"/>
</dbReference>
<keyword evidence="4" id="KW-0472">Membrane</keyword>
<comment type="similarity">
    <text evidence="2">Belongs to the BORCS5 family.</text>
</comment>
<name>A0A077Z493_TRITR</name>
<dbReference type="GO" id="GO:0030672">
    <property type="term" value="C:synaptic vesicle membrane"/>
    <property type="evidence" value="ECO:0007669"/>
    <property type="project" value="TreeGrafter"/>
</dbReference>
<gene>
    <name evidence="8" type="ORF">TTRE_0000356901</name>
</gene>
<reference evidence="8" key="1">
    <citation type="submission" date="2014-01" db="EMBL/GenBank/DDBJ databases">
        <authorList>
            <person name="Aslett M."/>
        </authorList>
    </citation>
    <scope>NUCLEOTIDE SEQUENCE</scope>
</reference>
<dbReference type="OrthoDB" id="10035640at2759"/>
<dbReference type="GO" id="GO:1903744">
    <property type="term" value="P:positive regulation of anterograde synaptic vesicle transport"/>
    <property type="evidence" value="ECO:0007669"/>
    <property type="project" value="TreeGrafter"/>
</dbReference>
<evidence type="ECO:0000256" key="1">
    <source>
        <dbReference type="ARBA" id="ARBA00004122"/>
    </source>
</evidence>
<evidence type="ECO:0000313" key="8">
    <source>
        <dbReference type="EMBL" id="CDW55297.1"/>
    </source>
</evidence>
<evidence type="ECO:0000256" key="7">
    <source>
        <dbReference type="SAM" id="MobiDB-lite"/>
    </source>
</evidence>
<feature type="compositionally biased region" description="Low complexity" evidence="7">
    <location>
        <begin position="1"/>
        <end position="16"/>
    </location>
</feature>
<organism evidence="8 9">
    <name type="scientific">Trichuris trichiura</name>
    <name type="common">Whipworm</name>
    <name type="synonym">Trichocephalus trichiurus</name>
    <dbReference type="NCBI Taxonomy" id="36087"/>
    <lineage>
        <taxon>Eukaryota</taxon>
        <taxon>Metazoa</taxon>
        <taxon>Ecdysozoa</taxon>
        <taxon>Nematoda</taxon>
        <taxon>Enoplea</taxon>
        <taxon>Dorylaimia</taxon>
        <taxon>Trichinellida</taxon>
        <taxon>Trichuridae</taxon>
        <taxon>Trichuris</taxon>
    </lineage>
</organism>
<protein>
    <recommendedName>
        <fullName evidence="3">BLOC-1-related complex subunit 5</fullName>
    </recommendedName>
</protein>
<keyword evidence="9" id="KW-1185">Reference proteome</keyword>